<evidence type="ECO:0000313" key="2">
    <source>
        <dbReference type="EMBL" id="EPX85336.1"/>
    </source>
</evidence>
<feature type="region of interest" description="Disordered" evidence="1">
    <location>
        <begin position="1"/>
        <end position="25"/>
    </location>
</feature>
<gene>
    <name evidence="2" type="ORF">Salmuc_02715</name>
</gene>
<dbReference type="EMBL" id="APVH01000009">
    <property type="protein sequence ID" value="EPX85336.1"/>
    <property type="molecule type" value="Genomic_DNA"/>
</dbReference>
<comment type="caution">
    <text evidence="2">The sequence shown here is derived from an EMBL/GenBank/DDBJ whole genome shotgun (WGS) entry which is preliminary data.</text>
</comment>
<keyword evidence="3" id="KW-1185">Reference proteome</keyword>
<dbReference type="STRING" id="1123237.Salmuc_02715"/>
<dbReference type="Proteomes" id="UP000015347">
    <property type="component" value="Unassembled WGS sequence"/>
</dbReference>
<protein>
    <submittedName>
        <fullName evidence="2">Uncharacterized protein</fullName>
    </submittedName>
</protein>
<name>S9QVA2_9RHOB</name>
<organism evidence="2 3">
    <name type="scientific">Salipiger mucosus DSM 16094</name>
    <dbReference type="NCBI Taxonomy" id="1123237"/>
    <lineage>
        <taxon>Bacteria</taxon>
        <taxon>Pseudomonadati</taxon>
        <taxon>Pseudomonadota</taxon>
        <taxon>Alphaproteobacteria</taxon>
        <taxon>Rhodobacterales</taxon>
        <taxon>Roseobacteraceae</taxon>
        <taxon>Salipiger</taxon>
    </lineage>
</organism>
<sequence>MARFLLAEQSVSPPGAMKKPPGHARTLRERSHYVVSLIRLDLLKMSSGEAAIWPPQNERS</sequence>
<dbReference type="AlphaFoldDB" id="S9QVA2"/>
<accession>S9QVA2</accession>
<evidence type="ECO:0000256" key="1">
    <source>
        <dbReference type="SAM" id="MobiDB-lite"/>
    </source>
</evidence>
<dbReference type="HOGENOM" id="CLU_2939134_0_0_5"/>
<proteinExistence type="predicted"/>
<reference evidence="3" key="1">
    <citation type="journal article" date="2014" name="Stand. Genomic Sci.">
        <title>Genome sequence of the exopolysaccharide-producing Salipiger mucosus type strain (DSM 16094(T)), a moderately halophilic member of the Roseobacter clade.</title>
        <authorList>
            <person name="Riedel T."/>
            <person name="Spring S."/>
            <person name="Fiebig A."/>
            <person name="Petersen J."/>
            <person name="Kyrpides N.C."/>
            <person name="Goker M."/>
            <person name="Klenk H.P."/>
        </authorList>
    </citation>
    <scope>NUCLEOTIDE SEQUENCE [LARGE SCALE GENOMIC DNA]</scope>
    <source>
        <strain evidence="3">DSM 16094</strain>
    </source>
</reference>
<evidence type="ECO:0000313" key="3">
    <source>
        <dbReference type="Proteomes" id="UP000015347"/>
    </source>
</evidence>